<name>A0A1V4ACA3_9ACTN</name>
<feature type="transmembrane region" description="Helical" evidence="7">
    <location>
        <begin position="238"/>
        <end position="260"/>
    </location>
</feature>
<dbReference type="InterPro" id="IPR036259">
    <property type="entry name" value="MFS_trans_sf"/>
</dbReference>
<dbReference type="AlphaFoldDB" id="A0A1V4ACA3"/>
<dbReference type="Pfam" id="PF07690">
    <property type="entry name" value="MFS_1"/>
    <property type="match status" value="1"/>
</dbReference>
<dbReference type="GO" id="GO:0022857">
    <property type="term" value="F:transmembrane transporter activity"/>
    <property type="evidence" value="ECO:0007669"/>
    <property type="project" value="InterPro"/>
</dbReference>
<feature type="transmembrane region" description="Helical" evidence="7">
    <location>
        <begin position="93"/>
        <end position="112"/>
    </location>
</feature>
<dbReference type="Gene3D" id="1.20.1250.20">
    <property type="entry name" value="MFS general substrate transporter like domains"/>
    <property type="match status" value="1"/>
</dbReference>
<protein>
    <submittedName>
        <fullName evidence="9">MFS transporter</fullName>
    </submittedName>
</protein>
<organism evidence="9 10">
    <name type="scientific">Streptomyces tsukubensis</name>
    <dbReference type="NCBI Taxonomy" id="83656"/>
    <lineage>
        <taxon>Bacteria</taxon>
        <taxon>Bacillati</taxon>
        <taxon>Actinomycetota</taxon>
        <taxon>Actinomycetes</taxon>
        <taxon>Kitasatosporales</taxon>
        <taxon>Streptomycetaceae</taxon>
        <taxon>Streptomyces</taxon>
    </lineage>
</organism>
<feature type="transmembrane region" description="Helical" evidence="7">
    <location>
        <begin position="184"/>
        <end position="203"/>
    </location>
</feature>
<evidence type="ECO:0000313" key="9">
    <source>
        <dbReference type="EMBL" id="OON81063.1"/>
    </source>
</evidence>
<feature type="transmembrane region" description="Helical" evidence="7">
    <location>
        <begin position="63"/>
        <end position="81"/>
    </location>
</feature>
<dbReference type="RefSeq" id="WP_077966702.1">
    <property type="nucleotide sequence ID" value="NZ_CP045178.1"/>
</dbReference>
<dbReference type="InterPro" id="IPR020846">
    <property type="entry name" value="MFS_dom"/>
</dbReference>
<feature type="transmembrane region" description="Helical" evidence="7">
    <location>
        <begin position="316"/>
        <end position="334"/>
    </location>
</feature>
<keyword evidence="3 7" id="KW-1133">Transmembrane helix</keyword>
<feature type="transmembrane region" description="Helical" evidence="7">
    <location>
        <begin position="346"/>
        <end position="364"/>
    </location>
</feature>
<evidence type="ECO:0000256" key="3">
    <source>
        <dbReference type="ARBA" id="ARBA00022989"/>
    </source>
</evidence>
<dbReference type="Proteomes" id="UP000190539">
    <property type="component" value="Unassembled WGS sequence"/>
</dbReference>
<dbReference type="EMBL" id="MVFC01000005">
    <property type="protein sequence ID" value="OON81063.1"/>
    <property type="molecule type" value="Genomic_DNA"/>
</dbReference>
<dbReference type="OrthoDB" id="9781469at2"/>
<feature type="transmembrane region" description="Helical" evidence="7">
    <location>
        <begin position="153"/>
        <end position="178"/>
    </location>
</feature>
<reference evidence="9 10" key="1">
    <citation type="submission" date="2017-02" db="EMBL/GenBank/DDBJ databases">
        <title>Draft Genome Sequence of Streptomyces tsukubaensis F601, a Producer of the immunosuppressant tacrolimus FK506.</title>
        <authorList>
            <person name="Zong G."/>
            <person name="Zhong C."/>
            <person name="Fu J."/>
            <person name="Qin R."/>
            <person name="Cao G."/>
        </authorList>
    </citation>
    <scope>NUCLEOTIDE SEQUENCE [LARGE SCALE GENOMIC DNA]</scope>
    <source>
        <strain evidence="9 10">F601</strain>
    </source>
</reference>
<evidence type="ECO:0000256" key="4">
    <source>
        <dbReference type="ARBA" id="ARBA00023136"/>
    </source>
</evidence>
<feature type="compositionally biased region" description="Polar residues" evidence="6">
    <location>
        <begin position="1"/>
        <end position="10"/>
    </location>
</feature>
<feature type="transmembrane region" description="Helical" evidence="7">
    <location>
        <begin position="439"/>
        <end position="462"/>
    </location>
</feature>
<evidence type="ECO:0000259" key="8">
    <source>
        <dbReference type="PROSITE" id="PS50850"/>
    </source>
</evidence>
<feature type="transmembrane region" description="Helical" evidence="7">
    <location>
        <begin position="212"/>
        <end position="232"/>
    </location>
</feature>
<dbReference type="PANTHER" id="PTHR42718">
    <property type="entry name" value="MAJOR FACILITATOR SUPERFAMILY MULTIDRUG TRANSPORTER MFSC"/>
    <property type="match status" value="1"/>
</dbReference>
<proteinExistence type="predicted"/>
<evidence type="ECO:0000256" key="6">
    <source>
        <dbReference type="SAM" id="MobiDB-lite"/>
    </source>
</evidence>
<dbReference type="STRING" id="83656.B1H18_09665"/>
<sequence>MPSAEPQTVPLTGEAAPPPREASPGLRLTALATGFVMAALDVTVINVAGSAIQEQLNASLPELTWIVDSYVLVFSSLLLLAGGLANRLGAKNVYLWGMAVFFVASLGCALAPDAGLLIAARLLQGVGAALFMPSSLSLLVFSFPEKRQRTRMLGLWSAIVATSAGLGPTVGGLLVSAFGWQSIFILNLPIGIVGMLLTMRYIVATEVRPTKLAVPGHVLWIVALAALSFALIEGPRLGWGAGEMLVAYAVLVVAASLLVVRERRAANLVMPWSLFKRPRFAGANLVGFLFNLALYGSMFMLSLYLQHARGSSPFRAGLELLPMTIWFPLANIVYSRISARFSNGALLTVFLLVAGIASLTMVTVSSETPYWVLAVAVGLANIGAGIISPGMTAALVDAAGAEHTNVAGSVLNANRQIGTLVGIAAMGVVLGAASDWERGPALCFAVVGVAYLVAAVGAWLLIARGEHREAALATA</sequence>
<feature type="region of interest" description="Disordered" evidence="6">
    <location>
        <begin position="1"/>
        <end position="22"/>
    </location>
</feature>
<feature type="transmembrane region" description="Helical" evidence="7">
    <location>
        <begin position="118"/>
        <end position="141"/>
    </location>
</feature>
<gene>
    <name evidence="9" type="ORF">B1H18_09665</name>
</gene>
<keyword evidence="2 7" id="KW-0812">Transmembrane</keyword>
<dbReference type="Gene3D" id="1.20.1720.10">
    <property type="entry name" value="Multidrug resistance protein D"/>
    <property type="match status" value="1"/>
</dbReference>
<feature type="transmembrane region" description="Helical" evidence="7">
    <location>
        <begin position="370"/>
        <end position="396"/>
    </location>
</feature>
<evidence type="ECO:0000256" key="5">
    <source>
        <dbReference type="ARBA" id="ARBA00023251"/>
    </source>
</evidence>
<feature type="transmembrane region" description="Helical" evidence="7">
    <location>
        <begin position="281"/>
        <end position="304"/>
    </location>
</feature>
<evidence type="ECO:0000256" key="7">
    <source>
        <dbReference type="SAM" id="Phobius"/>
    </source>
</evidence>
<dbReference type="GO" id="GO:0046677">
    <property type="term" value="P:response to antibiotic"/>
    <property type="evidence" value="ECO:0007669"/>
    <property type="project" value="UniProtKB-KW"/>
</dbReference>
<comment type="subcellular location">
    <subcellularLocation>
        <location evidence="1">Cell membrane</location>
        <topology evidence="1">Multi-pass membrane protein</topology>
    </subcellularLocation>
</comment>
<keyword evidence="4 7" id="KW-0472">Membrane</keyword>
<evidence type="ECO:0000256" key="2">
    <source>
        <dbReference type="ARBA" id="ARBA00022692"/>
    </source>
</evidence>
<dbReference type="GO" id="GO:0005886">
    <property type="term" value="C:plasma membrane"/>
    <property type="evidence" value="ECO:0007669"/>
    <property type="project" value="UniProtKB-SubCell"/>
</dbReference>
<accession>A0A1V4ACA3</accession>
<feature type="domain" description="Major facilitator superfamily (MFS) profile" evidence="8">
    <location>
        <begin position="27"/>
        <end position="466"/>
    </location>
</feature>
<feature type="transmembrane region" description="Helical" evidence="7">
    <location>
        <begin position="417"/>
        <end position="433"/>
    </location>
</feature>
<dbReference type="PANTHER" id="PTHR42718:SF40">
    <property type="entry name" value="METHYLENOMYCIN A RESISTANCE PROTEIN"/>
    <property type="match status" value="1"/>
</dbReference>
<keyword evidence="10" id="KW-1185">Reference proteome</keyword>
<dbReference type="SUPFAM" id="SSF103473">
    <property type="entry name" value="MFS general substrate transporter"/>
    <property type="match status" value="1"/>
</dbReference>
<evidence type="ECO:0000313" key="10">
    <source>
        <dbReference type="Proteomes" id="UP000190539"/>
    </source>
</evidence>
<comment type="caution">
    <text evidence="9">The sequence shown here is derived from an EMBL/GenBank/DDBJ whole genome shotgun (WGS) entry which is preliminary data.</text>
</comment>
<dbReference type="InterPro" id="IPR011701">
    <property type="entry name" value="MFS"/>
</dbReference>
<keyword evidence="5" id="KW-0046">Antibiotic resistance</keyword>
<evidence type="ECO:0000256" key="1">
    <source>
        <dbReference type="ARBA" id="ARBA00004651"/>
    </source>
</evidence>
<dbReference type="CDD" id="cd17321">
    <property type="entry name" value="MFS_MMR_MDR_like"/>
    <property type="match status" value="1"/>
</dbReference>
<dbReference type="PROSITE" id="PS50850">
    <property type="entry name" value="MFS"/>
    <property type="match status" value="1"/>
</dbReference>